<dbReference type="PANTHER" id="PTHR28037:SF1">
    <property type="entry name" value="ALCOHOL O-ACETYLTRANSFERASE 1-RELATED"/>
    <property type="match status" value="1"/>
</dbReference>
<evidence type="ECO:0000313" key="2">
    <source>
        <dbReference type="EMBL" id="CAF3720258.1"/>
    </source>
</evidence>
<name>A0A818W623_9BILA</name>
<dbReference type="InterPro" id="IPR052058">
    <property type="entry name" value="Alcohol_O-acetyltransferase"/>
</dbReference>
<gene>
    <name evidence="2" type="ORF">OKA104_LOCUS13804</name>
    <name evidence="1" type="ORF">VCS650_LOCUS19172</name>
</gene>
<evidence type="ECO:0000313" key="1">
    <source>
        <dbReference type="EMBL" id="CAF1083939.1"/>
    </source>
</evidence>
<dbReference type="EMBL" id="CAJOAY010000707">
    <property type="protein sequence ID" value="CAF3720258.1"/>
    <property type="molecule type" value="Genomic_DNA"/>
</dbReference>
<proteinExistence type="predicted"/>
<dbReference type="Proteomes" id="UP000663881">
    <property type="component" value="Unassembled WGS sequence"/>
</dbReference>
<dbReference type="SUPFAM" id="SSF52777">
    <property type="entry name" value="CoA-dependent acyltransferases"/>
    <property type="match status" value="1"/>
</dbReference>
<evidence type="ECO:0000313" key="3">
    <source>
        <dbReference type="Proteomes" id="UP000663881"/>
    </source>
</evidence>
<dbReference type="AlphaFoldDB" id="A0A818W623"/>
<accession>A0A818W623</accession>
<reference evidence="2" key="1">
    <citation type="submission" date="2021-02" db="EMBL/GenBank/DDBJ databases">
        <authorList>
            <person name="Nowell W R."/>
        </authorList>
    </citation>
    <scope>NUCLEOTIDE SEQUENCE</scope>
</reference>
<protein>
    <recommendedName>
        <fullName evidence="4">Condensation domain-containing protein</fullName>
    </recommendedName>
</protein>
<comment type="caution">
    <text evidence="2">The sequence shown here is derived from an EMBL/GenBank/DDBJ whole genome shotgun (WGS) entry which is preliminary data.</text>
</comment>
<dbReference type="Proteomes" id="UP000663891">
    <property type="component" value="Unassembled WGS sequence"/>
</dbReference>
<sequence length="500" mass="59026">MANELNFYVLKTIELQGVEKLYCLHGNWSSIIHIAHFSQTNSSILTERIHYIIKQLLKKHPRLRSRIRIIRSFDSQTNNEKHLLDLFDYDEELFSRTDILQNFYSFYSGNENWMKIAENLSNKNPYNKELTYIFPLFHFKLIFNENSPENSHLILLTNHSISDGQSGYIILHDYLTLATQNECVEWEINRNLSPNLIDLTEKPYTFLYPIISKLCNIIYSCQMKYLDNKLPTKSIPINSNQPNDKRYPYVQPMRTHFLFTSCSNDHYEHLRSICHKQNLTLHGPLFACLILTIQYLFFPKFKRDILMNFDISIDYNMRNRLLLNNYSLKEIVGFYIGVNSIDLSDISVDMNFWSLANYCSKETNKKLSDGEVSFNTHIFSNIINDDKNDFFHLMGKSSDGCLSEMNYSNLGKYPYDITQYKNINLDGIHLVNNSSIYYSSTIIYLTCVKQIDISLAHRFEHHDKAREFLYLYKNLIELSVDFHMNTTIQDIFDLLNKNTY</sequence>
<dbReference type="PANTHER" id="PTHR28037">
    <property type="entry name" value="ALCOHOL O-ACETYLTRANSFERASE 1-RELATED"/>
    <property type="match status" value="1"/>
</dbReference>
<organism evidence="2 3">
    <name type="scientific">Adineta steineri</name>
    <dbReference type="NCBI Taxonomy" id="433720"/>
    <lineage>
        <taxon>Eukaryota</taxon>
        <taxon>Metazoa</taxon>
        <taxon>Spiralia</taxon>
        <taxon>Gnathifera</taxon>
        <taxon>Rotifera</taxon>
        <taxon>Eurotatoria</taxon>
        <taxon>Bdelloidea</taxon>
        <taxon>Adinetida</taxon>
        <taxon>Adinetidae</taxon>
        <taxon>Adineta</taxon>
    </lineage>
</organism>
<evidence type="ECO:0008006" key="4">
    <source>
        <dbReference type="Google" id="ProtNLM"/>
    </source>
</evidence>
<dbReference type="EMBL" id="CAJNON010000189">
    <property type="protein sequence ID" value="CAF1083939.1"/>
    <property type="molecule type" value="Genomic_DNA"/>
</dbReference>
<dbReference type="OrthoDB" id="10016361at2759"/>